<dbReference type="EMBL" id="JAGINU010000001">
    <property type="protein sequence ID" value="MBP2368434.1"/>
    <property type="molecule type" value="Genomic_DNA"/>
</dbReference>
<keyword evidence="2" id="KW-1185">Reference proteome</keyword>
<proteinExistence type="predicted"/>
<evidence type="ECO:0000313" key="1">
    <source>
        <dbReference type="EMBL" id="MBP2368434.1"/>
    </source>
</evidence>
<organism evidence="1 2">
    <name type="scientific">Pseudonocardia parietis</name>
    <dbReference type="NCBI Taxonomy" id="570936"/>
    <lineage>
        <taxon>Bacteria</taxon>
        <taxon>Bacillati</taxon>
        <taxon>Actinomycetota</taxon>
        <taxon>Actinomycetes</taxon>
        <taxon>Pseudonocardiales</taxon>
        <taxon>Pseudonocardiaceae</taxon>
        <taxon>Pseudonocardia</taxon>
    </lineage>
</organism>
<sequence>MSKMRHPTRIIDILIDPRDEVRTLSPFHLEERIPPVSDENGFSGVLEPDFPVCLNSSQVISDSAVPQLLIWSIPGKALDGKLLAV</sequence>
<protein>
    <submittedName>
        <fullName evidence="1">Uncharacterized protein</fullName>
    </submittedName>
</protein>
<evidence type="ECO:0000313" key="2">
    <source>
        <dbReference type="Proteomes" id="UP001519295"/>
    </source>
</evidence>
<dbReference type="RefSeq" id="WP_210029549.1">
    <property type="nucleotide sequence ID" value="NZ_JAGINU010000001.1"/>
</dbReference>
<accession>A0ABS4VWZ8</accession>
<gene>
    <name evidence="1" type="ORF">JOF36_004130</name>
</gene>
<reference evidence="1 2" key="1">
    <citation type="submission" date="2021-03" db="EMBL/GenBank/DDBJ databases">
        <title>Sequencing the genomes of 1000 actinobacteria strains.</title>
        <authorList>
            <person name="Klenk H.-P."/>
        </authorList>
    </citation>
    <scope>NUCLEOTIDE SEQUENCE [LARGE SCALE GENOMIC DNA]</scope>
    <source>
        <strain evidence="1 2">DSM 45256</strain>
    </source>
</reference>
<name>A0ABS4VWZ8_9PSEU</name>
<dbReference type="Proteomes" id="UP001519295">
    <property type="component" value="Unassembled WGS sequence"/>
</dbReference>
<comment type="caution">
    <text evidence="1">The sequence shown here is derived from an EMBL/GenBank/DDBJ whole genome shotgun (WGS) entry which is preliminary data.</text>
</comment>